<proteinExistence type="predicted"/>
<protein>
    <submittedName>
        <fullName evidence="3">Spermatid nuclear transition protein 4-like</fullName>
    </submittedName>
</protein>
<name>A0A6P6ITN1_PUMCO</name>
<feature type="compositionally biased region" description="Low complexity" evidence="1">
    <location>
        <begin position="109"/>
        <end position="119"/>
    </location>
</feature>
<reference evidence="3" key="1">
    <citation type="submission" date="2025-08" db="UniProtKB">
        <authorList>
            <consortium name="RefSeq"/>
        </authorList>
    </citation>
    <scope>IDENTIFICATION</scope>
    <source>
        <tissue evidence="3">Blood</tissue>
    </source>
</reference>
<feature type="compositionally biased region" description="Basic residues" evidence="1">
    <location>
        <begin position="47"/>
        <end position="62"/>
    </location>
</feature>
<sequence>MGKVTRKLPQPDTDTDMDQPTSSSNEKMTTPYQPRSRDGSKVLKTTIKVKRPIKRSLNKKVLNKTTNSVRRPKKARGTIPFSHYHRLNKRLNQREQDQDQDQGQGQGQGQDQDQGQGQDQDQDQENVEKATTSSDDLASQ</sequence>
<evidence type="ECO:0000256" key="1">
    <source>
        <dbReference type="SAM" id="MobiDB-lite"/>
    </source>
</evidence>
<feature type="compositionally biased region" description="Polar residues" evidence="1">
    <location>
        <begin position="129"/>
        <end position="140"/>
    </location>
</feature>
<feature type="region of interest" description="Disordered" evidence="1">
    <location>
        <begin position="1"/>
        <end position="140"/>
    </location>
</feature>
<keyword evidence="2" id="KW-1185">Reference proteome</keyword>
<evidence type="ECO:0000313" key="3">
    <source>
        <dbReference type="RefSeq" id="XP_025790228.1"/>
    </source>
</evidence>
<dbReference type="AlphaFoldDB" id="A0A6P6ITN1"/>
<gene>
    <name evidence="3" type="primary">LOC112871301</name>
</gene>
<organism evidence="2 3">
    <name type="scientific">Puma concolor</name>
    <name type="common">Mountain lion</name>
    <name type="synonym">Felis concolor</name>
    <dbReference type="NCBI Taxonomy" id="9696"/>
    <lineage>
        <taxon>Eukaryota</taxon>
        <taxon>Metazoa</taxon>
        <taxon>Chordata</taxon>
        <taxon>Craniata</taxon>
        <taxon>Vertebrata</taxon>
        <taxon>Euteleostomi</taxon>
        <taxon>Mammalia</taxon>
        <taxon>Eutheria</taxon>
        <taxon>Laurasiatheria</taxon>
        <taxon>Carnivora</taxon>
        <taxon>Feliformia</taxon>
        <taxon>Felidae</taxon>
        <taxon>Felinae</taxon>
        <taxon>Puma</taxon>
    </lineage>
</organism>
<dbReference type="KEGG" id="pcoo:112871301"/>
<dbReference type="RefSeq" id="XP_025790228.1">
    <property type="nucleotide sequence ID" value="XM_025934443.1"/>
</dbReference>
<dbReference type="PANTHER" id="PTHR37876">
    <property type="entry name" value="PROTEIN GAR2-LIKE"/>
    <property type="match status" value="1"/>
</dbReference>
<dbReference type="PANTHER" id="PTHR37876:SF1">
    <property type="entry name" value="SERINE_ARGININE REPETITIVE MATRIX PROTEIN 4-LIKE-RELATED"/>
    <property type="match status" value="1"/>
</dbReference>
<accession>A0A6P6ITN1</accession>
<evidence type="ECO:0000313" key="2">
    <source>
        <dbReference type="Proteomes" id="UP000515131"/>
    </source>
</evidence>
<dbReference type="InterPro" id="IPR040433">
    <property type="entry name" value="Spermatid_TP"/>
</dbReference>
<dbReference type="Proteomes" id="UP000515131">
    <property type="component" value="Unplaced"/>
</dbReference>
<dbReference type="GeneID" id="112871301"/>